<reference evidence="4" key="2">
    <citation type="submission" date="2015-01" db="EMBL/GenBank/DDBJ databases">
        <title>Evolutionary Origins and Diversification of the Mycorrhizal Mutualists.</title>
        <authorList>
            <consortium name="DOE Joint Genome Institute"/>
            <consortium name="Mycorrhizal Genomics Consortium"/>
            <person name="Kohler A."/>
            <person name="Kuo A."/>
            <person name="Nagy L.G."/>
            <person name="Floudas D."/>
            <person name="Copeland A."/>
            <person name="Barry K.W."/>
            <person name="Cichocki N."/>
            <person name="Veneault-Fourrey C."/>
            <person name="LaButti K."/>
            <person name="Lindquist E.A."/>
            <person name="Lipzen A."/>
            <person name="Lundell T."/>
            <person name="Morin E."/>
            <person name="Murat C."/>
            <person name="Riley R."/>
            <person name="Ohm R."/>
            <person name="Sun H."/>
            <person name="Tunlid A."/>
            <person name="Henrissat B."/>
            <person name="Grigoriev I.V."/>
            <person name="Hibbett D.S."/>
            <person name="Martin F."/>
        </authorList>
    </citation>
    <scope>NUCLEOTIDE SEQUENCE [LARGE SCALE GENOMIC DNA]</scope>
    <source>
        <strain evidence="4">MUT 4182</strain>
    </source>
</reference>
<name>A0A0C3MKM0_9AGAM</name>
<feature type="compositionally biased region" description="Basic and acidic residues" evidence="1">
    <location>
        <begin position="67"/>
        <end position="88"/>
    </location>
</feature>
<feature type="compositionally biased region" description="Polar residues" evidence="1">
    <location>
        <begin position="1"/>
        <end position="17"/>
    </location>
</feature>
<accession>A0A0C3MKM0</accession>
<keyword evidence="4" id="KW-1185">Reference proteome</keyword>
<feature type="region of interest" description="Disordered" evidence="1">
    <location>
        <begin position="1"/>
        <end position="88"/>
    </location>
</feature>
<evidence type="ECO:0000313" key="4">
    <source>
        <dbReference type="Proteomes" id="UP000054248"/>
    </source>
</evidence>
<feature type="region of interest" description="Disordered" evidence="1">
    <location>
        <begin position="401"/>
        <end position="427"/>
    </location>
</feature>
<protein>
    <submittedName>
        <fullName evidence="3">Uncharacterized protein</fullName>
    </submittedName>
</protein>
<reference evidence="3 4" key="1">
    <citation type="submission" date="2014-04" db="EMBL/GenBank/DDBJ databases">
        <authorList>
            <consortium name="DOE Joint Genome Institute"/>
            <person name="Kuo A."/>
            <person name="Girlanda M."/>
            <person name="Perotto S."/>
            <person name="Kohler A."/>
            <person name="Nagy L.G."/>
            <person name="Floudas D."/>
            <person name="Copeland A."/>
            <person name="Barry K.W."/>
            <person name="Cichocki N."/>
            <person name="Veneault-Fourrey C."/>
            <person name="LaButti K."/>
            <person name="Lindquist E.A."/>
            <person name="Lipzen A."/>
            <person name="Lundell T."/>
            <person name="Morin E."/>
            <person name="Murat C."/>
            <person name="Sun H."/>
            <person name="Tunlid A."/>
            <person name="Henrissat B."/>
            <person name="Grigoriev I.V."/>
            <person name="Hibbett D.S."/>
            <person name="Martin F."/>
            <person name="Nordberg H.P."/>
            <person name="Cantor M.N."/>
            <person name="Hua S.X."/>
        </authorList>
    </citation>
    <scope>NUCLEOTIDE SEQUENCE [LARGE SCALE GENOMIC DNA]</scope>
    <source>
        <strain evidence="3 4">MUT 4182</strain>
    </source>
</reference>
<feature type="transmembrane region" description="Helical" evidence="2">
    <location>
        <begin position="285"/>
        <end position="306"/>
    </location>
</feature>
<keyword evidence="2" id="KW-1133">Transmembrane helix</keyword>
<organism evidence="3 4">
    <name type="scientific">Tulasnella calospora MUT 4182</name>
    <dbReference type="NCBI Taxonomy" id="1051891"/>
    <lineage>
        <taxon>Eukaryota</taxon>
        <taxon>Fungi</taxon>
        <taxon>Dikarya</taxon>
        <taxon>Basidiomycota</taxon>
        <taxon>Agaricomycotina</taxon>
        <taxon>Agaricomycetes</taxon>
        <taxon>Cantharellales</taxon>
        <taxon>Tulasnellaceae</taxon>
        <taxon>Tulasnella</taxon>
    </lineage>
</organism>
<dbReference type="HOGENOM" id="CLU_467076_0_0_1"/>
<dbReference type="OrthoDB" id="3215136at2759"/>
<gene>
    <name evidence="3" type="ORF">M407DRAFT_3422</name>
</gene>
<dbReference type="AlphaFoldDB" id="A0A0C3MKM0"/>
<sequence>MEPASPTNSTVSLTSGDTDWDFISDAEQPSTAPASLSGDYDSDLERARHHAGDDVNGSLSDEDSGDDLGRDSEDDTVHDAVRRESDRRVNEALSNSLHSTLDPFREPLPSFISGSLSSSDSTALVLSFPDPLTPSEELRAAAAARRDETASPALPPSPPLIADNTAIAHIHDDDDIKVRPPVQDTYPTSVRDQVEEAPIGKFEPTELAAEIDKDAAEEEIVIQHTNAADIQKIASYNPRKKGVNSRPRRRLSFPTSSRVFQAPNLSHSWTTSMSVGVRSISKRKLMVVLVSSVVSLLVVVLGSAIYKAGSYNIANPAVPGSMTVTPILNGPRTLNNGIVTPIVDAPKVAITTPSTTMLLQTPGAGPSTLGTAGQRGSSSTTTISDVKDEVVVKPSLALSVSRPSGATRHGSATPLSARSGLCTRGSRKGKEKEIADVHYTDAEMQTNSNRPLLLDGPRIPLALGHIIRGVKAVLNDHLPTKSEDGKSSSITDLLSLSTIVNFDELLDELILKFVSKTSSILQELSSAASVRAGSLISTASGHIAHAKVNLARQGSLVRSGAKILARHSTVPATTLDGRARFLPL</sequence>
<proteinExistence type="predicted"/>
<dbReference type="Proteomes" id="UP000054248">
    <property type="component" value="Unassembled WGS sequence"/>
</dbReference>
<dbReference type="EMBL" id="KN822943">
    <property type="protein sequence ID" value="KIO34262.1"/>
    <property type="molecule type" value="Genomic_DNA"/>
</dbReference>
<evidence type="ECO:0000256" key="1">
    <source>
        <dbReference type="SAM" id="MobiDB-lite"/>
    </source>
</evidence>
<keyword evidence="2" id="KW-0812">Transmembrane</keyword>
<keyword evidence="2" id="KW-0472">Membrane</keyword>
<feature type="compositionally biased region" description="Basic and acidic residues" evidence="1">
    <location>
        <begin position="43"/>
        <end position="53"/>
    </location>
</feature>
<evidence type="ECO:0000313" key="3">
    <source>
        <dbReference type="EMBL" id="KIO34262.1"/>
    </source>
</evidence>
<evidence type="ECO:0000256" key="2">
    <source>
        <dbReference type="SAM" id="Phobius"/>
    </source>
</evidence>